<comment type="similarity">
    <text evidence="2">Belongs to the dethiobiotin synthetase family.</text>
</comment>
<evidence type="ECO:0000313" key="3">
    <source>
        <dbReference type="EMBL" id="GAA6144239.1"/>
    </source>
</evidence>
<keyword evidence="2" id="KW-0547">Nucleotide-binding</keyword>
<dbReference type="RefSeq" id="WP_353293174.1">
    <property type="nucleotide sequence ID" value="NZ_BAABWH010000001.1"/>
</dbReference>
<evidence type="ECO:0000256" key="2">
    <source>
        <dbReference type="HAMAP-Rule" id="MF_00336"/>
    </source>
</evidence>
<dbReference type="PANTHER" id="PTHR43210:SF5">
    <property type="entry name" value="DETHIOBIOTIN SYNTHETASE"/>
    <property type="match status" value="1"/>
</dbReference>
<keyword evidence="2" id="KW-0479">Metal-binding</keyword>
<comment type="catalytic activity">
    <reaction evidence="2">
        <text>(7R,8S)-7,8-diammoniononanoate + CO2 + ATP = (4R,5S)-dethiobiotin + ADP + phosphate + 3 H(+)</text>
        <dbReference type="Rhea" id="RHEA:15805"/>
        <dbReference type="ChEBI" id="CHEBI:15378"/>
        <dbReference type="ChEBI" id="CHEBI:16526"/>
        <dbReference type="ChEBI" id="CHEBI:30616"/>
        <dbReference type="ChEBI" id="CHEBI:43474"/>
        <dbReference type="ChEBI" id="CHEBI:149469"/>
        <dbReference type="ChEBI" id="CHEBI:149473"/>
        <dbReference type="ChEBI" id="CHEBI:456216"/>
        <dbReference type="EC" id="6.3.3.3"/>
    </reaction>
</comment>
<dbReference type="SUPFAM" id="SSF52540">
    <property type="entry name" value="P-loop containing nucleoside triphosphate hydrolases"/>
    <property type="match status" value="1"/>
</dbReference>
<feature type="binding site" evidence="2">
    <location>
        <begin position="208"/>
        <end position="210"/>
    </location>
    <ligand>
        <name>ATP</name>
        <dbReference type="ChEBI" id="CHEBI:30616"/>
    </ligand>
</feature>
<keyword evidence="4" id="KW-1185">Reference proteome</keyword>
<comment type="function">
    <text evidence="2">Catalyzes a mechanistically unusual reaction, the ATP-dependent insertion of CO2 between the N7 and N8 nitrogen atoms of 7,8-diaminopelargonic acid (DAPA, also called 7,8-diammoniononanoate) to form a ureido ring.</text>
</comment>
<sequence length="232" mass="25056">MKRYFLTGTDTDAGKTLISAALLQRAASQGLSCFGLKPIASGSDRTPQGLRNRDALLHQQYSSPQQDYATHNPVTLEPAIAPHIATAQAGIHLTCDSLVTACQSGLEHSVDFQLVEGAGGWLVPLNDDETLADFATQLNASIILVVGIRLGCINHACLSVHAIRRGGLNIAGWVANGIDPDMEAQADNLNYLDQWFDREKIPCLGKIPHIANINPFDPNSLQQVSERLQLPE</sequence>
<feature type="binding site" evidence="2">
    <location>
        <position position="54"/>
    </location>
    <ligand>
        <name>Mg(2+)</name>
        <dbReference type="ChEBI" id="CHEBI:18420"/>
    </ligand>
</feature>
<dbReference type="Pfam" id="PF13500">
    <property type="entry name" value="AAA_26"/>
    <property type="match status" value="1"/>
</dbReference>
<dbReference type="EMBL" id="BAABWH010000001">
    <property type="protein sequence ID" value="GAA6144239.1"/>
    <property type="molecule type" value="Genomic_DNA"/>
</dbReference>
<dbReference type="PANTHER" id="PTHR43210">
    <property type="entry name" value="DETHIOBIOTIN SYNTHETASE"/>
    <property type="match status" value="1"/>
</dbReference>
<evidence type="ECO:0000313" key="4">
    <source>
        <dbReference type="Proteomes" id="UP001481413"/>
    </source>
</evidence>
<comment type="subunit">
    <text evidence="2">Homodimer.</text>
</comment>
<evidence type="ECO:0000256" key="1">
    <source>
        <dbReference type="ARBA" id="ARBA00022756"/>
    </source>
</evidence>
<comment type="caution">
    <text evidence="3">The sequence shown here is derived from an EMBL/GenBank/DDBJ whole genome shotgun (WGS) entry which is preliminary data.</text>
</comment>
<feature type="binding site" evidence="2">
    <location>
        <begin position="116"/>
        <end position="119"/>
    </location>
    <ligand>
        <name>ATP</name>
        <dbReference type="ChEBI" id="CHEBI:30616"/>
    </ligand>
</feature>
<feature type="binding site" evidence="2">
    <location>
        <begin position="12"/>
        <end position="17"/>
    </location>
    <ligand>
        <name>ATP</name>
        <dbReference type="ChEBI" id="CHEBI:30616"/>
    </ligand>
</feature>
<comment type="caution">
    <text evidence="2">Lacks conserved residue(s) required for the propagation of feature annotation.</text>
</comment>
<feature type="binding site" evidence="2">
    <location>
        <position position="41"/>
    </location>
    <ligand>
        <name>substrate</name>
    </ligand>
</feature>
<keyword evidence="1 2" id="KW-0093">Biotin biosynthesis</keyword>
<dbReference type="InterPro" id="IPR027417">
    <property type="entry name" value="P-loop_NTPase"/>
</dbReference>
<name>A0ABP9ZVX6_9GAMM</name>
<keyword evidence="2" id="KW-0436">Ligase</keyword>
<comment type="cofactor">
    <cofactor evidence="2">
        <name>Mg(2+)</name>
        <dbReference type="ChEBI" id="CHEBI:18420"/>
    </cofactor>
</comment>
<feature type="binding site" evidence="2">
    <location>
        <position position="116"/>
    </location>
    <ligand>
        <name>Mg(2+)</name>
        <dbReference type="ChEBI" id="CHEBI:18420"/>
    </ligand>
</feature>
<proteinExistence type="inferred from homology"/>
<dbReference type="InterPro" id="IPR004472">
    <property type="entry name" value="DTB_synth_BioD"/>
</dbReference>
<feature type="binding site" evidence="2">
    <location>
        <position position="54"/>
    </location>
    <ligand>
        <name>ATP</name>
        <dbReference type="ChEBI" id="CHEBI:30616"/>
    </ligand>
</feature>
<dbReference type="PIRSF" id="PIRSF006755">
    <property type="entry name" value="DTB_synth"/>
    <property type="match status" value="1"/>
</dbReference>
<organism evidence="3 4">
    <name type="scientific">Thalassolituus maritimus</name>
    <dbReference type="NCBI Taxonomy" id="484498"/>
    <lineage>
        <taxon>Bacteria</taxon>
        <taxon>Pseudomonadati</taxon>
        <taxon>Pseudomonadota</taxon>
        <taxon>Gammaproteobacteria</taxon>
        <taxon>Oceanospirillales</taxon>
        <taxon>Oceanospirillaceae</taxon>
        <taxon>Thalassolituus</taxon>
    </lineage>
</organism>
<reference evidence="3 4" key="1">
    <citation type="submission" date="2024-04" db="EMBL/GenBank/DDBJ databases">
        <title>Draft genome sequence of Thalassolituus maritimus NBRC 116585.</title>
        <authorList>
            <person name="Miyakawa T."/>
            <person name="Kusuya Y."/>
            <person name="Miura T."/>
        </authorList>
    </citation>
    <scope>NUCLEOTIDE SEQUENCE [LARGE SCALE GENOMIC DNA]</scope>
    <source>
        <strain evidence="3 4">5NW40-0001</strain>
    </source>
</reference>
<accession>A0ABP9ZVX6</accession>
<dbReference type="NCBIfam" id="TIGR00347">
    <property type="entry name" value="bioD"/>
    <property type="match status" value="1"/>
</dbReference>
<dbReference type="Proteomes" id="UP001481413">
    <property type="component" value="Unassembled WGS sequence"/>
</dbReference>
<dbReference type="EC" id="6.3.3.3" evidence="2"/>
<keyword evidence="2" id="KW-0963">Cytoplasm</keyword>
<dbReference type="HAMAP" id="MF_00336">
    <property type="entry name" value="BioD"/>
    <property type="match status" value="1"/>
</dbReference>
<protein>
    <recommendedName>
        <fullName evidence="2">ATP-dependent dethiobiotin synthetase BioD</fullName>
        <ecNumber evidence="2">6.3.3.3</ecNumber>
    </recommendedName>
    <alternativeName>
        <fullName evidence="2">DTB synthetase</fullName>
        <shortName evidence="2">DTBS</shortName>
    </alternativeName>
    <alternativeName>
        <fullName evidence="2">Dethiobiotin synthase</fullName>
    </alternativeName>
</protein>
<gene>
    <name evidence="2 3" type="primary">bioD</name>
    <name evidence="3" type="ORF">NBRC116585_03560</name>
</gene>
<keyword evidence="2" id="KW-0067">ATP-binding</keyword>
<comment type="pathway">
    <text evidence="2">Cofactor biosynthesis; biotin biosynthesis; biotin from 7,8-diaminononanoate: step 1/2.</text>
</comment>
<keyword evidence="2" id="KW-0460">Magnesium</keyword>
<feature type="active site" evidence="2">
    <location>
        <position position="37"/>
    </location>
</feature>
<comment type="subcellular location">
    <subcellularLocation>
        <location evidence="2">Cytoplasm</location>
    </subcellularLocation>
</comment>
<feature type="binding site" evidence="2">
    <location>
        <position position="16"/>
    </location>
    <ligand>
        <name>Mg(2+)</name>
        <dbReference type="ChEBI" id="CHEBI:18420"/>
    </ligand>
</feature>
<dbReference type="Gene3D" id="3.40.50.300">
    <property type="entry name" value="P-loop containing nucleotide triphosphate hydrolases"/>
    <property type="match status" value="1"/>
</dbReference>
<dbReference type="CDD" id="cd03109">
    <property type="entry name" value="DTBS"/>
    <property type="match status" value="1"/>
</dbReference>